<dbReference type="Proteomes" id="UP000250174">
    <property type="component" value="Unassembled WGS sequence"/>
</dbReference>
<dbReference type="EMBL" id="LVYK01000037">
    <property type="protein sequence ID" value="RAS75256.1"/>
    <property type="molecule type" value="Genomic_DNA"/>
</dbReference>
<name>A0AAX1Q6D5_9BACI</name>
<accession>A0AAX1Q6D5</accession>
<organism evidence="1 2">
    <name type="scientific">Priestia endophytica</name>
    <dbReference type="NCBI Taxonomy" id="135735"/>
    <lineage>
        <taxon>Bacteria</taxon>
        <taxon>Bacillati</taxon>
        <taxon>Bacillota</taxon>
        <taxon>Bacilli</taxon>
        <taxon>Bacillales</taxon>
        <taxon>Bacillaceae</taxon>
        <taxon>Priestia</taxon>
    </lineage>
</organism>
<evidence type="ECO:0000313" key="2">
    <source>
        <dbReference type="Proteomes" id="UP000250174"/>
    </source>
</evidence>
<proteinExistence type="predicted"/>
<dbReference type="AlphaFoldDB" id="A0AAX1Q6D5"/>
<protein>
    <submittedName>
        <fullName evidence="1">Uncharacterized protein</fullName>
    </submittedName>
</protein>
<gene>
    <name evidence="1" type="ORF">A3864_16455</name>
</gene>
<sequence length="736" mass="80606">MGYGKRNNSIIQIDNEEIREKLEKINTEVLDAHFGYDGVARKTAGELTREMHKQLILGEQQTATLQQGANVVQSDQASALDVQIPGRTLVSLGNSVLQANKTYIIGDGYGVRFSDGSLFKGPTKFKAPLTERPSILRYATMAGKIKGSTVENPHIIRRGSADHVMTPTESLGIELETADNEKIATRDGVTQYSGGNASTLGNIGQFKMSFSAYEEIERNIGTIKGTTKAEKLANIRPTINGLFLDAYAFGYGPSGNKVTLTRWQLGINAYQAGGSHTASTPSYMRTSGSSTHGSYIDADGFIHFALYAEASDGGATSQVNLDSVVFEVEVSPLADISNPKVPLYELTQAEYDKVFIAWNEAEVKKRYPAVIGAQSIVDPSVTMEGANLFPPFTDSRWKKHPNATIIEPYKIILNRDGSGQYISIDIPIIAGQEYSFNIQGTGSLYPDFRDWQGVKLDNLAFYKWGEWVTFAATNPNAKYIRFALTATEIGEFTFSNPILTIGQPKPFVPRNTDTLKLTTPLRSLSDTKDLLYKDGEKYKVMKRLGVVTLSNDFWYLETGDVPGYKKVAIRNSYSVGTLGMKLEHNTYRIISSKGEVYRNITSGGRLLPEKTIYNGTATFVIGVPNSETGWVDGTAPTDEQIKTYFTNNPFTLIYTLATPIVEEIPFEGVLSIPGTTQVSLSQGGVAPIVDATAKFASSLKSSVQQLQTNQADMQVKDQMILQSIADLYKQMAALGG</sequence>
<comment type="caution">
    <text evidence="1">The sequence shown here is derived from an EMBL/GenBank/DDBJ whole genome shotgun (WGS) entry which is preliminary data.</text>
</comment>
<reference evidence="1 2" key="1">
    <citation type="submission" date="2016-03" db="EMBL/GenBank/DDBJ databases">
        <title>Comparison of Bacillus endophyticus and B. anthracis characteristics using whole genome sequence analysis and microbiological techniques.</title>
        <authorList>
            <person name="Lekota K.E."/>
            <person name="Mafofo J."/>
            <person name="Rees J."/>
            <person name="Muchadeyi F.C."/>
            <person name="Madoroba E."/>
            <person name="Van Heerden H."/>
        </authorList>
    </citation>
    <scope>NUCLEOTIDE SEQUENCE [LARGE SCALE GENOMIC DNA]</scope>
    <source>
        <strain evidence="1 2">3631_10C</strain>
    </source>
</reference>
<evidence type="ECO:0000313" key="1">
    <source>
        <dbReference type="EMBL" id="RAS75256.1"/>
    </source>
</evidence>
<dbReference type="RefSeq" id="WP_113765859.1">
    <property type="nucleotide sequence ID" value="NZ_LVYK01000037.1"/>
</dbReference>